<organism evidence="3 4">
    <name type="scientific">Frondihabitans cladoniiphilus</name>
    <dbReference type="NCBI Taxonomy" id="715785"/>
    <lineage>
        <taxon>Bacteria</taxon>
        <taxon>Bacillati</taxon>
        <taxon>Actinomycetota</taxon>
        <taxon>Actinomycetes</taxon>
        <taxon>Micrococcales</taxon>
        <taxon>Microbacteriaceae</taxon>
        <taxon>Frondihabitans</taxon>
    </lineage>
</organism>
<sequence>MTVLYRKPSRESLLTAAFAIGAVILVLFARAFVRLIGNAVAYDPTSYAGGFLDSPVGLFLGELVLYPFPFYAAAFVALTVFYPIIRQSPLSLVLRRSLAAGTVGTVVLALVGIATGIVQARTTGNSVYVILYALFIPLAAGVLMTAVLVGAAATAWLWSGRQGPLADEDARPVASPEPAVEPAPADSFGSALVSETLSTDPAWPAPPTVSAASGSGNELPVLARPGAAAAESPRSMGAAVGPVSAVSQAELPLSLFQPPDEESLPDLPSVVTPVPAAQPAASGPDDERSSQAPPPSDDPFAPPPERT</sequence>
<feature type="transmembrane region" description="Helical" evidence="2">
    <location>
        <begin position="12"/>
        <end position="33"/>
    </location>
</feature>
<feature type="compositionally biased region" description="Low complexity" evidence="1">
    <location>
        <begin position="172"/>
        <end position="185"/>
    </location>
</feature>
<feature type="region of interest" description="Disordered" evidence="1">
    <location>
        <begin position="252"/>
        <end position="307"/>
    </location>
</feature>
<feature type="transmembrane region" description="Helical" evidence="2">
    <location>
        <begin position="130"/>
        <end position="158"/>
    </location>
</feature>
<comment type="caution">
    <text evidence="3">The sequence shown here is derived from an EMBL/GenBank/DDBJ whole genome shotgun (WGS) entry which is preliminary data.</text>
</comment>
<feature type="compositionally biased region" description="Pro residues" evidence="1">
    <location>
        <begin position="292"/>
        <end position="307"/>
    </location>
</feature>
<keyword evidence="2" id="KW-0812">Transmembrane</keyword>
<name>A0ABP8VRB1_9MICO</name>
<evidence type="ECO:0000256" key="2">
    <source>
        <dbReference type="SAM" id="Phobius"/>
    </source>
</evidence>
<reference evidence="4" key="1">
    <citation type="journal article" date="2019" name="Int. J. Syst. Evol. Microbiol.">
        <title>The Global Catalogue of Microorganisms (GCM) 10K type strain sequencing project: providing services to taxonomists for standard genome sequencing and annotation.</title>
        <authorList>
            <consortium name="The Broad Institute Genomics Platform"/>
            <consortium name="The Broad Institute Genome Sequencing Center for Infectious Disease"/>
            <person name="Wu L."/>
            <person name="Ma J."/>
        </authorList>
    </citation>
    <scope>NUCLEOTIDE SEQUENCE [LARGE SCALE GENOMIC DNA]</scope>
    <source>
        <strain evidence="4">JCM 18956</strain>
    </source>
</reference>
<protein>
    <recommendedName>
        <fullName evidence="5">Cell division protein FtsK</fullName>
    </recommendedName>
</protein>
<keyword evidence="2" id="KW-0472">Membrane</keyword>
<evidence type="ECO:0000313" key="4">
    <source>
        <dbReference type="Proteomes" id="UP001501295"/>
    </source>
</evidence>
<keyword evidence="4" id="KW-1185">Reference proteome</keyword>
<gene>
    <name evidence="3" type="ORF">GCM10025780_11380</name>
</gene>
<feature type="transmembrane region" description="Helical" evidence="2">
    <location>
        <begin position="64"/>
        <end position="85"/>
    </location>
</feature>
<dbReference type="EMBL" id="BAABLM010000002">
    <property type="protein sequence ID" value="GAA4669800.1"/>
    <property type="molecule type" value="Genomic_DNA"/>
</dbReference>
<evidence type="ECO:0008006" key="5">
    <source>
        <dbReference type="Google" id="ProtNLM"/>
    </source>
</evidence>
<keyword evidence="2" id="KW-1133">Transmembrane helix</keyword>
<feature type="transmembrane region" description="Helical" evidence="2">
    <location>
        <begin position="97"/>
        <end position="118"/>
    </location>
</feature>
<accession>A0ABP8VRB1</accession>
<evidence type="ECO:0000256" key="1">
    <source>
        <dbReference type="SAM" id="MobiDB-lite"/>
    </source>
</evidence>
<feature type="region of interest" description="Disordered" evidence="1">
    <location>
        <begin position="197"/>
        <end position="217"/>
    </location>
</feature>
<evidence type="ECO:0000313" key="3">
    <source>
        <dbReference type="EMBL" id="GAA4669800.1"/>
    </source>
</evidence>
<feature type="region of interest" description="Disordered" evidence="1">
    <location>
        <begin position="167"/>
        <end position="186"/>
    </location>
</feature>
<proteinExistence type="predicted"/>
<feature type="compositionally biased region" description="Low complexity" evidence="1">
    <location>
        <begin position="268"/>
        <end position="281"/>
    </location>
</feature>
<dbReference type="Proteomes" id="UP001501295">
    <property type="component" value="Unassembled WGS sequence"/>
</dbReference>